<protein>
    <submittedName>
        <fullName evidence="2">Uncharacterized protein</fullName>
    </submittedName>
</protein>
<evidence type="ECO:0000256" key="1">
    <source>
        <dbReference type="SAM" id="MobiDB-lite"/>
    </source>
</evidence>
<dbReference type="EMBL" id="CAICTM010000709">
    <property type="protein sequence ID" value="CAB9515371.1"/>
    <property type="molecule type" value="Genomic_DNA"/>
</dbReference>
<proteinExistence type="predicted"/>
<evidence type="ECO:0000313" key="2">
    <source>
        <dbReference type="EMBL" id="CAB9515371.1"/>
    </source>
</evidence>
<dbReference type="Proteomes" id="UP001153069">
    <property type="component" value="Unassembled WGS sequence"/>
</dbReference>
<accession>A0A9N8E9Z1</accession>
<keyword evidence="3" id="KW-1185">Reference proteome</keyword>
<reference evidence="2" key="1">
    <citation type="submission" date="2020-06" db="EMBL/GenBank/DDBJ databases">
        <authorList>
            <consortium name="Plant Systems Biology data submission"/>
        </authorList>
    </citation>
    <scope>NUCLEOTIDE SEQUENCE</scope>
    <source>
        <strain evidence="2">D6</strain>
    </source>
</reference>
<dbReference type="AlphaFoldDB" id="A0A9N8E9Z1"/>
<feature type="region of interest" description="Disordered" evidence="1">
    <location>
        <begin position="58"/>
        <end position="79"/>
    </location>
</feature>
<organism evidence="2 3">
    <name type="scientific">Seminavis robusta</name>
    <dbReference type="NCBI Taxonomy" id="568900"/>
    <lineage>
        <taxon>Eukaryota</taxon>
        <taxon>Sar</taxon>
        <taxon>Stramenopiles</taxon>
        <taxon>Ochrophyta</taxon>
        <taxon>Bacillariophyta</taxon>
        <taxon>Bacillariophyceae</taxon>
        <taxon>Bacillariophycidae</taxon>
        <taxon>Naviculales</taxon>
        <taxon>Naviculaceae</taxon>
        <taxon>Seminavis</taxon>
    </lineage>
</organism>
<gene>
    <name evidence="2" type="ORF">SEMRO_710_G191150.1</name>
</gene>
<name>A0A9N8E9Z1_9STRA</name>
<evidence type="ECO:0000313" key="3">
    <source>
        <dbReference type="Proteomes" id="UP001153069"/>
    </source>
</evidence>
<sequence>MRLEKISIPQQIAWTGIPQDNSARKARTGTALAMEGLKYSWFCLGKYNGLWMHFSSQQRMEPDSQDNGAPSHVSDEGSVGTRCPLCCEDGGFGSVEIWASNVGKQRITSIPQGKRKPEMAPFAA</sequence>
<comment type="caution">
    <text evidence="2">The sequence shown here is derived from an EMBL/GenBank/DDBJ whole genome shotgun (WGS) entry which is preliminary data.</text>
</comment>